<name>A0A1G1VF78_9BACT</name>
<keyword evidence="1" id="KW-0175">Coiled coil</keyword>
<accession>A0A1G1VF78</accession>
<gene>
    <name evidence="2" type="ORF">A3A77_02795</name>
</gene>
<dbReference type="Proteomes" id="UP000178659">
    <property type="component" value="Unassembled WGS sequence"/>
</dbReference>
<organism evidence="2 3">
    <name type="scientific">Candidatus Blackburnbacteria bacterium RIFCSPLOWO2_01_FULL_40_20</name>
    <dbReference type="NCBI Taxonomy" id="1797519"/>
    <lineage>
        <taxon>Bacteria</taxon>
        <taxon>Candidatus Blackburniibacteriota</taxon>
    </lineage>
</organism>
<comment type="caution">
    <text evidence="2">The sequence shown here is derived from an EMBL/GenBank/DDBJ whole genome shotgun (WGS) entry which is preliminary data.</text>
</comment>
<dbReference type="EMBL" id="MHCC01000005">
    <property type="protein sequence ID" value="OGY13987.1"/>
    <property type="molecule type" value="Genomic_DNA"/>
</dbReference>
<dbReference type="AlphaFoldDB" id="A0A1G1VF78"/>
<evidence type="ECO:0000313" key="3">
    <source>
        <dbReference type="Proteomes" id="UP000178659"/>
    </source>
</evidence>
<sequence length="192" mass="21826">MGFIERLKTELESKEQEEFQRRQQYAAQLEADQEKQRQLAVQAEALHKQRHKAATDFFQESHVENMLERLASVISGSVVGVINGDQYFQTDPDSKVIRIRWEAIKIGKDGGPDGISYWATWDILKAKSFTVECDCGGTLHFKGGLFSGSRITVKEWRNNTNVLDSALEKAYSHPGTFRYTGNRQSQYLDCGS</sequence>
<evidence type="ECO:0000256" key="1">
    <source>
        <dbReference type="SAM" id="Coils"/>
    </source>
</evidence>
<protein>
    <submittedName>
        <fullName evidence="2">Uncharacterized protein</fullName>
    </submittedName>
</protein>
<reference evidence="2 3" key="1">
    <citation type="journal article" date="2016" name="Nat. Commun.">
        <title>Thousands of microbial genomes shed light on interconnected biogeochemical processes in an aquifer system.</title>
        <authorList>
            <person name="Anantharaman K."/>
            <person name="Brown C.T."/>
            <person name="Hug L.A."/>
            <person name="Sharon I."/>
            <person name="Castelle C.J."/>
            <person name="Probst A.J."/>
            <person name="Thomas B.C."/>
            <person name="Singh A."/>
            <person name="Wilkins M.J."/>
            <person name="Karaoz U."/>
            <person name="Brodie E.L."/>
            <person name="Williams K.H."/>
            <person name="Hubbard S.S."/>
            <person name="Banfield J.F."/>
        </authorList>
    </citation>
    <scope>NUCLEOTIDE SEQUENCE [LARGE SCALE GENOMIC DNA]</scope>
</reference>
<feature type="coiled-coil region" evidence="1">
    <location>
        <begin position="4"/>
        <end position="46"/>
    </location>
</feature>
<evidence type="ECO:0000313" key="2">
    <source>
        <dbReference type="EMBL" id="OGY13987.1"/>
    </source>
</evidence>
<proteinExistence type="predicted"/>